<gene>
    <name evidence="2" type="ORF">WG66_12678</name>
</gene>
<dbReference type="CDD" id="cd20557">
    <property type="entry name" value="CYCLIN_ScPCL1-like"/>
    <property type="match status" value="1"/>
</dbReference>
<protein>
    <submittedName>
        <fullName evidence="2">Uncharacterized protein</fullName>
    </submittedName>
</protein>
<feature type="region of interest" description="Disordered" evidence="1">
    <location>
        <begin position="407"/>
        <end position="460"/>
    </location>
</feature>
<feature type="compositionally biased region" description="Low complexity" evidence="1">
    <location>
        <begin position="409"/>
        <end position="420"/>
    </location>
</feature>
<evidence type="ECO:0000256" key="1">
    <source>
        <dbReference type="SAM" id="MobiDB-lite"/>
    </source>
</evidence>
<sequence>MTMQCHSKSANELKDIVDSHLPADAQDALQSANTSIVTSYDADEEGEDSGECDSDEDDDCDSVFFDSFVKGRRIRKSNTCVKSLLNASLKRPYPNISGPGPNGPQTVAVISKGQAKCLIHNRPTKRPRTSYDQSHLYLKAGESYVLEGVKGGAIQPSYRDLYQNHALARVLVEWMWDTIFGSHVESLKDWHSIPKIISKATAYYHSILEHMNPPSSAVFLALHYIEHGAQVGLAYNNLNANNLRGRSDQHIALYTTWLFLIALLVSFKHVAPEDVEFAQWVDEMYLEADHIETMERQFTMVLDDELSICHSNWIDFLHSLLSFTRHPRHSAVEDMILDEITLAESFYKDSTRSFILVSEKEEERDEDELKHIAVVLTILIAHTINVKFDEYGVPCVREETRALLDTSVTAPTPSSPTIAASKEEVQVKKSPSSQSLLGNGMPVFTPPSKKRDSDGGYFPKGDVMDPNVFLIDKKLTQKVNEDRD</sequence>
<proteinExistence type="predicted"/>
<dbReference type="Proteomes" id="UP000054988">
    <property type="component" value="Unassembled WGS sequence"/>
</dbReference>
<feature type="region of interest" description="Disordered" evidence="1">
    <location>
        <begin position="24"/>
        <end position="57"/>
    </location>
</feature>
<evidence type="ECO:0000313" key="3">
    <source>
        <dbReference type="Proteomes" id="UP000054988"/>
    </source>
</evidence>
<dbReference type="EMBL" id="LATX01002041">
    <property type="protein sequence ID" value="KTB34744.1"/>
    <property type="molecule type" value="Genomic_DNA"/>
</dbReference>
<organism evidence="2 3">
    <name type="scientific">Moniliophthora roreri</name>
    <name type="common">Frosty pod rot fungus</name>
    <name type="synonym">Monilia roreri</name>
    <dbReference type="NCBI Taxonomy" id="221103"/>
    <lineage>
        <taxon>Eukaryota</taxon>
        <taxon>Fungi</taxon>
        <taxon>Dikarya</taxon>
        <taxon>Basidiomycota</taxon>
        <taxon>Agaricomycotina</taxon>
        <taxon>Agaricomycetes</taxon>
        <taxon>Agaricomycetidae</taxon>
        <taxon>Agaricales</taxon>
        <taxon>Marasmiineae</taxon>
        <taxon>Marasmiaceae</taxon>
        <taxon>Moniliophthora</taxon>
    </lineage>
</organism>
<accession>A0A0W0FEI1</accession>
<comment type="caution">
    <text evidence="2">The sequence shown here is derived from an EMBL/GenBank/DDBJ whole genome shotgun (WGS) entry which is preliminary data.</text>
</comment>
<reference evidence="2 3" key="1">
    <citation type="submission" date="2015-12" db="EMBL/GenBank/DDBJ databases">
        <title>Draft genome sequence of Moniliophthora roreri, the causal agent of frosty pod rot of cacao.</title>
        <authorList>
            <person name="Aime M.C."/>
            <person name="Diaz-Valderrama J.R."/>
            <person name="Kijpornyongpan T."/>
            <person name="Phillips-Mora W."/>
        </authorList>
    </citation>
    <scope>NUCLEOTIDE SEQUENCE [LARGE SCALE GENOMIC DNA]</scope>
    <source>
        <strain evidence="2 3">MCA 2952</strain>
    </source>
</reference>
<evidence type="ECO:0000313" key="2">
    <source>
        <dbReference type="EMBL" id="KTB34744.1"/>
    </source>
</evidence>
<dbReference type="AlphaFoldDB" id="A0A0W0FEI1"/>
<name>A0A0W0FEI1_MONRR</name>
<feature type="compositionally biased region" description="Polar residues" evidence="1">
    <location>
        <begin position="28"/>
        <end position="38"/>
    </location>
</feature>
<feature type="compositionally biased region" description="Acidic residues" evidence="1">
    <location>
        <begin position="41"/>
        <end position="57"/>
    </location>
</feature>